<organism evidence="1 2">
    <name type="scientific">Lindgomyces ingoldianus</name>
    <dbReference type="NCBI Taxonomy" id="673940"/>
    <lineage>
        <taxon>Eukaryota</taxon>
        <taxon>Fungi</taxon>
        <taxon>Dikarya</taxon>
        <taxon>Ascomycota</taxon>
        <taxon>Pezizomycotina</taxon>
        <taxon>Dothideomycetes</taxon>
        <taxon>Pleosporomycetidae</taxon>
        <taxon>Pleosporales</taxon>
        <taxon>Lindgomycetaceae</taxon>
        <taxon>Lindgomyces</taxon>
    </lineage>
</organism>
<proteinExistence type="predicted"/>
<gene>
    <name evidence="1" type="ORF">BDR25DRAFT_125569</name>
</gene>
<dbReference type="EMBL" id="MU003499">
    <property type="protein sequence ID" value="KAF2473849.1"/>
    <property type="molecule type" value="Genomic_DNA"/>
</dbReference>
<reference evidence="1" key="1">
    <citation type="journal article" date="2020" name="Stud. Mycol.">
        <title>101 Dothideomycetes genomes: a test case for predicting lifestyles and emergence of pathogens.</title>
        <authorList>
            <person name="Haridas S."/>
            <person name="Albert R."/>
            <person name="Binder M."/>
            <person name="Bloem J."/>
            <person name="Labutti K."/>
            <person name="Salamov A."/>
            <person name="Andreopoulos B."/>
            <person name="Baker S."/>
            <person name="Barry K."/>
            <person name="Bills G."/>
            <person name="Bluhm B."/>
            <person name="Cannon C."/>
            <person name="Castanera R."/>
            <person name="Culley D."/>
            <person name="Daum C."/>
            <person name="Ezra D."/>
            <person name="Gonzalez J."/>
            <person name="Henrissat B."/>
            <person name="Kuo A."/>
            <person name="Liang C."/>
            <person name="Lipzen A."/>
            <person name="Lutzoni F."/>
            <person name="Magnuson J."/>
            <person name="Mondo S."/>
            <person name="Nolan M."/>
            <person name="Ohm R."/>
            <person name="Pangilinan J."/>
            <person name="Park H.-J."/>
            <person name="Ramirez L."/>
            <person name="Alfaro M."/>
            <person name="Sun H."/>
            <person name="Tritt A."/>
            <person name="Yoshinaga Y."/>
            <person name="Zwiers L.-H."/>
            <person name="Turgeon B."/>
            <person name="Goodwin S."/>
            <person name="Spatafora J."/>
            <person name="Crous P."/>
            <person name="Grigoriev I."/>
        </authorList>
    </citation>
    <scope>NUCLEOTIDE SEQUENCE</scope>
    <source>
        <strain evidence="1">ATCC 200398</strain>
    </source>
</reference>
<dbReference type="Proteomes" id="UP000799755">
    <property type="component" value="Unassembled WGS sequence"/>
</dbReference>
<name>A0ACB6R3M5_9PLEO</name>
<evidence type="ECO:0000313" key="2">
    <source>
        <dbReference type="Proteomes" id="UP000799755"/>
    </source>
</evidence>
<comment type="caution">
    <text evidence="1">The sequence shown here is derived from an EMBL/GenBank/DDBJ whole genome shotgun (WGS) entry which is preliminary data.</text>
</comment>
<accession>A0ACB6R3M5</accession>
<protein>
    <submittedName>
        <fullName evidence="1">Uncharacterized protein</fullName>
    </submittedName>
</protein>
<evidence type="ECO:0000313" key="1">
    <source>
        <dbReference type="EMBL" id="KAF2473849.1"/>
    </source>
</evidence>
<keyword evidence="2" id="KW-1185">Reference proteome</keyword>
<sequence>MTTRCASRNPGWSNECRSPPCDRDPWGRVAMPIGMIFVMLMLAKLRQKSPRFSWSQHVASQTKGSRMAHQNAAVLMILETLEALLEPLRVLTILSGLLQKSSLRGGVN</sequence>